<protein>
    <submittedName>
        <fullName evidence="1">Uncharacterized protein</fullName>
    </submittedName>
</protein>
<dbReference type="Proteomes" id="UP000886501">
    <property type="component" value="Unassembled WGS sequence"/>
</dbReference>
<proteinExistence type="predicted"/>
<evidence type="ECO:0000313" key="1">
    <source>
        <dbReference type="EMBL" id="KAF9654105.1"/>
    </source>
</evidence>
<keyword evidence="2" id="KW-1185">Reference proteome</keyword>
<dbReference type="EMBL" id="MU117961">
    <property type="protein sequence ID" value="KAF9654105.1"/>
    <property type="molecule type" value="Genomic_DNA"/>
</dbReference>
<reference evidence="1" key="1">
    <citation type="submission" date="2019-10" db="EMBL/GenBank/DDBJ databases">
        <authorList>
            <consortium name="DOE Joint Genome Institute"/>
            <person name="Kuo A."/>
            <person name="Miyauchi S."/>
            <person name="Kiss E."/>
            <person name="Drula E."/>
            <person name="Kohler A."/>
            <person name="Sanchez-Garcia M."/>
            <person name="Andreopoulos B."/>
            <person name="Barry K.W."/>
            <person name="Bonito G."/>
            <person name="Buee M."/>
            <person name="Carver A."/>
            <person name="Chen C."/>
            <person name="Cichocki N."/>
            <person name="Clum A."/>
            <person name="Culley D."/>
            <person name="Crous P.W."/>
            <person name="Fauchery L."/>
            <person name="Girlanda M."/>
            <person name="Hayes R."/>
            <person name="Keri Z."/>
            <person name="Labutti K."/>
            <person name="Lipzen A."/>
            <person name="Lombard V."/>
            <person name="Magnuson J."/>
            <person name="Maillard F."/>
            <person name="Morin E."/>
            <person name="Murat C."/>
            <person name="Nolan M."/>
            <person name="Ohm R."/>
            <person name="Pangilinan J."/>
            <person name="Pereira M."/>
            <person name="Perotto S."/>
            <person name="Peter M."/>
            <person name="Riley R."/>
            <person name="Sitrit Y."/>
            <person name="Stielow B."/>
            <person name="Szollosi G."/>
            <person name="Zifcakova L."/>
            <person name="Stursova M."/>
            <person name="Spatafora J.W."/>
            <person name="Tedersoo L."/>
            <person name="Vaario L.-M."/>
            <person name="Yamada A."/>
            <person name="Yan M."/>
            <person name="Wang P."/>
            <person name="Xu J."/>
            <person name="Bruns T."/>
            <person name="Baldrian P."/>
            <person name="Vilgalys R."/>
            <person name="Henrissat B."/>
            <person name="Grigoriev I.V."/>
            <person name="Hibbett D."/>
            <person name="Nagy L.G."/>
            <person name="Martin F.M."/>
        </authorList>
    </citation>
    <scope>NUCLEOTIDE SEQUENCE</scope>
    <source>
        <strain evidence="1">P2</strain>
    </source>
</reference>
<sequence>MVAGVLIHSRAGFWLIFFIAHSTPRRAHLLGRVRTKITTHARLPRVGPREEVGDLYRYRYKKCASSRRLPLRASTDKYQTLRSPDDFGSQGFCESGGRARQWWCLRCL</sequence>
<evidence type="ECO:0000313" key="2">
    <source>
        <dbReference type="Proteomes" id="UP000886501"/>
    </source>
</evidence>
<gene>
    <name evidence="1" type="ORF">BDM02DRAFT_3257187</name>
</gene>
<name>A0ACB6ZXG1_THEGA</name>
<comment type="caution">
    <text evidence="1">The sequence shown here is derived from an EMBL/GenBank/DDBJ whole genome shotgun (WGS) entry which is preliminary data.</text>
</comment>
<reference evidence="1" key="2">
    <citation type="journal article" date="2020" name="Nat. Commun.">
        <title>Large-scale genome sequencing of mycorrhizal fungi provides insights into the early evolution of symbiotic traits.</title>
        <authorList>
            <person name="Miyauchi S."/>
            <person name="Kiss E."/>
            <person name="Kuo A."/>
            <person name="Drula E."/>
            <person name="Kohler A."/>
            <person name="Sanchez-Garcia M."/>
            <person name="Morin E."/>
            <person name="Andreopoulos B."/>
            <person name="Barry K.W."/>
            <person name="Bonito G."/>
            <person name="Buee M."/>
            <person name="Carver A."/>
            <person name="Chen C."/>
            <person name="Cichocki N."/>
            <person name="Clum A."/>
            <person name="Culley D."/>
            <person name="Crous P.W."/>
            <person name="Fauchery L."/>
            <person name="Girlanda M."/>
            <person name="Hayes R.D."/>
            <person name="Keri Z."/>
            <person name="LaButti K."/>
            <person name="Lipzen A."/>
            <person name="Lombard V."/>
            <person name="Magnuson J."/>
            <person name="Maillard F."/>
            <person name="Murat C."/>
            <person name="Nolan M."/>
            <person name="Ohm R.A."/>
            <person name="Pangilinan J."/>
            <person name="Pereira M.F."/>
            <person name="Perotto S."/>
            <person name="Peter M."/>
            <person name="Pfister S."/>
            <person name="Riley R."/>
            <person name="Sitrit Y."/>
            <person name="Stielow J.B."/>
            <person name="Szollosi G."/>
            <person name="Zifcakova L."/>
            <person name="Stursova M."/>
            <person name="Spatafora J.W."/>
            <person name="Tedersoo L."/>
            <person name="Vaario L.M."/>
            <person name="Yamada A."/>
            <person name="Yan M."/>
            <person name="Wang P."/>
            <person name="Xu J."/>
            <person name="Bruns T."/>
            <person name="Baldrian P."/>
            <person name="Vilgalys R."/>
            <person name="Dunand C."/>
            <person name="Henrissat B."/>
            <person name="Grigoriev I.V."/>
            <person name="Hibbett D."/>
            <person name="Nagy L.G."/>
            <person name="Martin F.M."/>
        </authorList>
    </citation>
    <scope>NUCLEOTIDE SEQUENCE</scope>
    <source>
        <strain evidence="1">P2</strain>
    </source>
</reference>
<accession>A0ACB6ZXG1</accession>
<organism evidence="1 2">
    <name type="scientific">Thelephora ganbajun</name>
    <name type="common">Ganba fungus</name>
    <dbReference type="NCBI Taxonomy" id="370292"/>
    <lineage>
        <taxon>Eukaryota</taxon>
        <taxon>Fungi</taxon>
        <taxon>Dikarya</taxon>
        <taxon>Basidiomycota</taxon>
        <taxon>Agaricomycotina</taxon>
        <taxon>Agaricomycetes</taxon>
        <taxon>Thelephorales</taxon>
        <taxon>Thelephoraceae</taxon>
        <taxon>Thelephora</taxon>
    </lineage>
</organism>